<dbReference type="Proteomes" id="UP001183246">
    <property type="component" value="Unassembled WGS sequence"/>
</dbReference>
<proteinExistence type="predicted"/>
<gene>
    <name evidence="2" type="ORF">RM590_06845</name>
</gene>
<feature type="region of interest" description="Disordered" evidence="1">
    <location>
        <begin position="1"/>
        <end position="43"/>
    </location>
</feature>
<reference evidence="3" key="1">
    <citation type="submission" date="2023-07" db="EMBL/GenBank/DDBJ databases">
        <title>30 novel species of actinomycetes from the DSMZ collection.</title>
        <authorList>
            <person name="Nouioui I."/>
        </authorList>
    </citation>
    <scope>NUCLEOTIDE SEQUENCE [LARGE SCALE GENOMIC DNA]</scope>
    <source>
        <strain evidence="3">DSM 44938</strain>
    </source>
</reference>
<comment type="caution">
    <text evidence="2">The sequence shown here is derived from an EMBL/GenBank/DDBJ whole genome shotgun (WGS) entry which is preliminary data.</text>
</comment>
<evidence type="ECO:0000313" key="2">
    <source>
        <dbReference type="EMBL" id="MDT0342343.1"/>
    </source>
</evidence>
<evidence type="ECO:0000256" key="1">
    <source>
        <dbReference type="SAM" id="MobiDB-lite"/>
    </source>
</evidence>
<evidence type="ECO:0000313" key="3">
    <source>
        <dbReference type="Proteomes" id="UP001183246"/>
    </source>
</evidence>
<feature type="compositionally biased region" description="Basic and acidic residues" evidence="1">
    <location>
        <begin position="26"/>
        <end position="41"/>
    </location>
</feature>
<feature type="compositionally biased region" description="Polar residues" evidence="1">
    <location>
        <begin position="1"/>
        <end position="10"/>
    </location>
</feature>
<organism evidence="2 3">
    <name type="scientific">Streptomyces litchfieldiae</name>
    <dbReference type="NCBI Taxonomy" id="3075543"/>
    <lineage>
        <taxon>Bacteria</taxon>
        <taxon>Bacillati</taxon>
        <taxon>Actinomycetota</taxon>
        <taxon>Actinomycetes</taxon>
        <taxon>Kitasatosporales</taxon>
        <taxon>Streptomycetaceae</taxon>
        <taxon>Streptomyces</taxon>
    </lineage>
</organism>
<sequence>MSETGSTVPNTERDQSGPEMGSAEVGEARPRTPDGGGREEDLGAELADLNRRIDEHLKRLAGA</sequence>
<name>A0ABU2MLU7_9ACTN</name>
<dbReference type="EMBL" id="JAVREL010000003">
    <property type="protein sequence ID" value="MDT0342343.1"/>
    <property type="molecule type" value="Genomic_DNA"/>
</dbReference>
<protein>
    <submittedName>
        <fullName evidence="2">Uncharacterized protein</fullName>
    </submittedName>
</protein>
<dbReference type="RefSeq" id="WP_311703480.1">
    <property type="nucleotide sequence ID" value="NZ_JAVREL010000003.1"/>
</dbReference>
<accession>A0ABU2MLU7</accession>
<keyword evidence="3" id="KW-1185">Reference proteome</keyword>